<accession>A0A5C9A2Q6</accession>
<feature type="coiled-coil region" evidence="1">
    <location>
        <begin position="58"/>
        <end position="85"/>
    </location>
</feature>
<evidence type="ECO:0000313" key="3">
    <source>
        <dbReference type="Proteomes" id="UP000321039"/>
    </source>
</evidence>
<name>A0A5C9A2Q6_9GAMM</name>
<keyword evidence="3" id="KW-1185">Reference proteome</keyword>
<reference evidence="2 3" key="1">
    <citation type="submission" date="2019-08" db="EMBL/GenBank/DDBJ databases">
        <title>Parahaliea maris sp. nov., isolated from the surface seawater.</title>
        <authorList>
            <person name="Liu Y."/>
        </authorList>
    </citation>
    <scope>NUCLEOTIDE SEQUENCE [LARGE SCALE GENOMIC DNA]</scope>
    <source>
        <strain evidence="2 3">HSLHS9</strain>
    </source>
</reference>
<dbReference type="AlphaFoldDB" id="A0A5C9A2Q6"/>
<keyword evidence="1" id="KW-0963">Cytoplasm</keyword>
<dbReference type="Pfam" id="PF04380">
    <property type="entry name" value="BMFP"/>
    <property type="match status" value="1"/>
</dbReference>
<dbReference type="HAMAP" id="MF_02216">
    <property type="entry name" value="UbiK"/>
    <property type="match status" value="1"/>
</dbReference>
<evidence type="ECO:0000313" key="2">
    <source>
        <dbReference type="EMBL" id="TXS94232.1"/>
    </source>
</evidence>
<comment type="subcellular location">
    <subcellularLocation>
        <location evidence="1">Cytoplasm</location>
    </subcellularLocation>
</comment>
<comment type="function">
    <text evidence="1">Required for efficient ubiquinone (coenzyme Q) biosynthesis. UbiK is probably an accessory factor of Ubi enzymes and facilitates ubiquinone biosynthesis by acting as an assembly factor, a targeting factor, or both.</text>
</comment>
<gene>
    <name evidence="1" type="primary">ubiK</name>
    <name evidence="2" type="ORF">FV139_11605</name>
</gene>
<dbReference type="EMBL" id="VRZA01000003">
    <property type="protein sequence ID" value="TXS94232.1"/>
    <property type="molecule type" value="Genomic_DNA"/>
</dbReference>
<dbReference type="RefSeq" id="WP_148068575.1">
    <property type="nucleotide sequence ID" value="NZ_VRZA01000003.1"/>
</dbReference>
<protein>
    <recommendedName>
        <fullName evidence="1">Ubiquinone biosynthesis accessory factor UbiK</fullName>
    </recommendedName>
</protein>
<organism evidence="2 3">
    <name type="scientific">Parahaliea maris</name>
    <dbReference type="NCBI Taxonomy" id="2716870"/>
    <lineage>
        <taxon>Bacteria</taxon>
        <taxon>Pseudomonadati</taxon>
        <taxon>Pseudomonadota</taxon>
        <taxon>Gammaproteobacteria</taxon>
        <taxon>Cellvibrionales</taxon>
        <taxon>Halieaceae</taxon>
        <taxon>Parahaliea</taxon>
    </lineage>
</organism>
<dbReference type="UniPathway" id="UPA00232"/>
<comment type="similarity">
    <text evidence="1">Belongs to the UbiK family.</text>
</comment>
<dbReference type="PANTHER" id="PTHR38040">
    <property type="entry name" value="UBIQUINONE BIOSYNTHESIS ACCESSORY FACTOR UBIK"/>
    <property type="match status" value="1"/>
</dbReference>
<comment type="caution">
    <text evidence="2">The sequence shown here is derived from an EMBL/GenBank/DDBJ whole genome shotgun (WGS) entry which is preliminary data.</text>
</comment>
<dbReference type="Proteomes" id="UP000321039">
    <property type="component" value="Unassembled WGS sequence"/>
</dbReference>
<dbReference type="GO" id="GO:0005829">
    <property type="term" value="C:cytosol"/>
    <property type="evidence" value="ECO:0007669"/>
    <property type="project" value="TreeGrafter"/>
</dbReference>
<keyword evidence="1" id="KW-0175">Coiled coil</keyword>
<evidence type="ECO:0000256" key="1">
    <source>
        <dbReference type="HAMAP-Rule" id="MF_02216"/>
    </source>
</evidence>
<proteinExistence type="inferred from homology"/>
<dbReference type="PANTHER" id="PTHR38040:SF1">
    <property type="entry name" value="UBIQUINONE BIOSYNTHESIS ACCESSORY FACTOR UBIK"/>
    <property type="match status" value="1"/>
</dbReference>
<dbReference type="InterPro" id="IPR007475">
    <property type="entry name" value="UbiK"/>
</dbReference>
<comment type="pathway">
    <text evidence="1">Cofactor biosynthesis; ubiquinone biosynthesis.</text>
</comment>
<keyword evidence="1" id="KW-0831">Ubiquinone biosynthesis</keyword>
<dbReference type="GO" id="GO:0006744">
    <property type="term" value="P:ubiquinone biosynthetic process"/>
    <property type="evidence" value="ECO:0007669"/>
    <property type="project" value="UniProtKB-UniRule"/>
</dbReference>
<sequence>MALKPPPIGDVIQQVNDLVGSSGLRDEVDRGVRTLTQAALARLDVVSREEFDAQAAVLKRTRARVATLEAELEALTKELEALETAAQNRR</sequence>